<feature type="non-terminal residue" evidence="1">
    <location>
        <position position="1"/>
    </location>
</feature>
<dbReference type="AlphaFoldDB" id="A0A0F9N902"/>
<accession>A0A0F9N902</accession>
<comment type="caution">
    <text evidence="1">The sequence shown here is derived from an EMBL/GenBank/DDBJ whole genome shotgun (WGS) entry which is preliminary data.</text>
</comment>
<gene>
    <name evidence="1" type="ORF">LCGC14_1365660</name>
</gene>
<sequence length="410" mass="46133">DGTEFNDISFVSGYDAPRYILVYDDRMLAAGMDNAPYDVQVSEELDATDWTYGDPDVANEWSVNSTTGNRITGLALAYNFALFFQRDSVNLITGADATSSSTEQITVSRSYGSTSHWSIQSVGNTVYFADENHIYRGILRQAVENGLEVIPIDRNIRRKYKSVDEHNDIVSVFDKNTDEIYWGVRCTSDILKDTAFVYSIEHSGQKVNIGWVDVWAGWWDNGGSYEPHTYGVVLNLDNVPEVWRGDSSGYVYIHEETDTEGSYNQFKDYAAATSADIKTEIVSGAVQPSGISVTKMLMIYTPIISQFVNGSTYIQWLIDGSKIMPRTQRNLTLQSDIPYWNDTSNTQTTTLWGKSVWTNHPYIARPVGAKEPFRYLQIIVKNDGSNAKDSVRYGGGEINYQIRNIIRLQG</sequence>
<proteinExistence type="predicted"/>
<dbReference type="EMBL" id="LAZR01008578">
    <property type="protein sequence ID" value="KKM77877.1"/>
    <property type="molecule type" value="Genomic_DNA"/>
</dbReference>
<organism evidence="1">
    <name type="scientific">marine sediment metagenome</name>
    <dbReference type="NCBI Taxonomy" id="412755"/>
    <lineage>
        <taxon>unclassified sequences</taxon>
        <taxon>metagenomes</taxon>
        <taxon>ecological metagenomes</taxon>
    </lineage>
</organism>
<protein>
    <submittedName>
        <fullName evidence="1">Uncharacterized protein</fullName>
    </submittedName>
</protein>
<reference evidence="1" key="1">
    <citation type="journal article" date="2015" name="Nature">
        <title>Complex archaea that bridge the gap between prokaryotes and eukaryotes.</title>
        <authorList>
            <person name="Spang A."/>
            <person name="Saw J.H."/>
            <person name="Jorgensen S.L."/>
            <person name="Zaremba-Niedzwiedzka K."/>
            <person name="Martijn J."/>
            <person name="Lind A.E."/>
            <person name="van Eijk R."/>
            <person name="Schleper C."/>
            <person name="Guy L."/>
            <person name="Ettema T.J."/>
        </authorList>
    </citation>
    <scope>NUCLEOTIDE SEQUENCE</scope>
</reference>
<evidence type="ECO:0000313" key="1">
    <source>
        <dbReference type="EMBL" id="KKM77877.1"/>
    </source>
</evidence>
<name>A0A0F9N902_9ZZZZ</name>